<dbReference type="PANTHER" id="PTHR12174">
    <property type="entry name" value="SIGNAL PEPTIDE PEPTIDASE"/>
    <property type="match status" value="1"/>
</dbReference>
<evidence type="ECO:0000313" key="11">
    <source>
        <dbReference type="Proteomes" id="UP000789595"/>
    </source>
</evidence>
<proteinExistence type="inferred from homology"/>
<evidence type="ECO:0000256" key="8">
    <source>
        <dbReference type="SAM" id="SignalP"/>
    </source>
</evidence>
<keyword evidence="5 7" id="KW-1133">Transmembrane helix</keyword>
<dbReference type="GO" id="GO:0030660">
    <property type="term" value="C:Golgi-associated vesicle membrane"/>
    <property type="evidence" value="ECO:0007669"/>
    <property type="project" value="TreeGrafter"/>
</dbReference>
<feature type="transmembrane region" description="Helical" evidence="7">
    <location>
        <begin position="480"/>
        <end position="501"/>
    </location>
</feature>
<feature type="transmembrane region" description="Helical" evidence="7">
    <location>
        <begin position="357"/>
        <end position="376"/>
    </location>
</feature>
<dbReference type="GO" id="GO:0098554">
    <property type="term" value="C:cytoplasmic side of endoplasmic reticulum membrane"/>
    <property type="evidence" value="ECO:0007669"/>
    <property type="project" value="TreeGrafter"/>
</dbReference>
<evidence type="ECO:0000256" key="4">
    <source>
        <dbReference type="ARBA" id="ARBA00022801"/>
    </source>
</evidence>
<sequence>MRPPALLLAALAWNAQAAIPTATLKLEGGATLAVAPAALGSLLPPSKAQALHVTLRWAGGLADGCDPGVAKWPSASVRRDGVAVLAARSPNCTFSDRVQAAARAGLRAVVVYNTIEGIYRNRTYATDKYDYDCSRGSGVVSKFTKDEKMDGFRSSPCASECDSGRCLLTGKKIGSTNEICCAWDTYTTMSGDPTLNVDAVFISMRDADVLRASPLLQMPAPNALPSQLWDDNQEGFLSWSGVLIWLLGVCTCAYASHKSCDDVRKKRRLPTHQPAAIEETDDEDEPSFDLTPLHAVGFIVIASMALVVLFFFDLHMIVVFMYAVSAASTSAAVVWRPLLKKCLSSRYTVDLPRIGEVALLDLISGICGVTIAVWWLCVQNASYAWLFQDLFGICLCVLFLSVIKLSSLRVASLLLCMAFCYDIFFVFISPHLFGESVMVRVATGKAPTKDADYCEKYPDDKDCQSQSLPMLLLLPRFDGLSGYTMLGLGDIVLPGLLVAFAARCDACALQRRYFPLMVCGYAVGLAMANVAVAYFAQGQPALLYLVPCTLGPFLHAAQRDGTLQTLWQGPPSLLDPTPVRATRVVASEPYQASTTDDQKPLMMSI</sequence>
<keyword evidence="3 7" id="KW-0812">Transmembrane</keyword>
<keyword evidence="11" id="KW-1185">Reference proteome</keyword>
<dbReference type="AlphaFoldDB" id="A0A8J2X1D8"/>
<gene>
    <name evidence="10" type="ORF">PECAL_5P15730</name>
</gene>
<organism evidence="10 11">
    <name type="scientific">Pelagomonas calceolata</name>
    <dbReference type="NCBI Taxonomy" id="35677"/>
    <lineage>
        <taxon>Eukaryota</taxon>
        <taxon>Sar</taxon>
        <taxon>Stramenopiles</taxon>
        <taxon>Ochrophyta</taxon>
        <taxon>Pelagophyceae</taxon>
        <taxon>Pelagomonadales</taxon>
        <taxon>Pelagomonadaceae</taxon>
        <taxon>Pelagomonas</taxon>
    </lineage>
</organism>
<keyword evidence="4" id="KW-0378">Hydrolase</keyword>
<dbReference type="SMART" id="SM00730">
    <property type="entry name" value="PSN"/>
    <property type="match status" value="1"/>
</dbReference>
<evidence type="ECO:0000259" key="9">
    <source>
        <dbReference type="Pfam" id="PF02225"/>
    </source>
</evidence>
<feature type="transmembrane region" description="Helical" evidence="7">
    <location>
        <begin position="293"/>
        <end position="312"/>
    </location>
</feature>
<dbReference type="GO" id="GO:0042500">
    <property type="term" value="F:aspartic endopeptidase activity, intramembrane cleaving"/>
    <property type="evidence" value="ECO:0007669"/>
    <property type="project" value="InterPro"/>
</dbReference>
<evidence type="ECO:0000256" key="1">
    <source>
        <dbReference type="ARBA" id="ARBA00004127"/>
    </source>
</evidence>
<dbReference type="GO" id="GO:0033619">
    <property type="term" value="P:membrane protein proteolysis"/>
    <property type="evidence" value="ECO:0007669"/>
    <property type="project" value="TreeGrafter"/>
</dbReference>
<feature type="transmembrane region" description="Helical" evidence="7">
    <location>
        <begin position="410"/>
        <end position="428"/>
    </location>
</feature>
<dbReference type="GO" id="GO:0005765">
    <property type="term" value="C:lysosomal membrane"/>
    <property type="evidence" value="ECO:0007669"/>
    <property type="project" value="TreeGrafter"/>
</dbReference>
<feature type="transmembrane region" description="Helical" evidence="7">
    <location>
        <begin position="318"/>
        <end position="336"/>
    </location>
</feature>
<dbReference type="Pfam" id="PF04258">
    <property type="entry name" value="Peptidase_A22B"/>
    <property type="match status" value="1"/>
</dbReference>
<feature type="domain" description="PA" evidence="9">
    <location>
        <begin position="63"/>
        <end position="126"/>
    </location>
</feature>
<comment type="subcellular location">
    <subcellularLocation>
        <location evidence="1">Endomembrane system</location>
        <topology evidence="1">Multi-pass membrane protein</topology>
    </subcellularLocation>
</comment>
<evidence type="ECO:0000256" key="7">
    <source>
        <dbReference type="SAM" id="Phobius"/>
    </source>
</evidence>
<evidence type="ECO:0000313" key="10">
    <source>
        <dbReference type="EMBL" id="CAH0376992.1"/>
    </source>
</evidence>
<feature type="signal peptide" evidence="8">
    <location>
        <begin position="1"/>
        <end position="17"/>
    </location>
</feature>
<dbReference type="InterPro" id="IPR003137">
    <property type="entry name" value="PA_domain"/>
</dbReference>
<dbReference type="InterPro" id="IPR006639">
    <property type="entry name" value="Preselin/SPP"/>
</dbReference>
<feature type="transmembrane region" description="Helical" evidence="7">
    <location>
        <begin position="236"/>
        <end position="257"/>
    </location>
</feature>
<dbReference type="Pfam" id="PF02225">
    <property type="entry name" value="PA"/>
    <property type="match status" value="1"/>
</dbReference>
<keyword evidence="8" id="KW-0732">Signal</keyword>
<keyword evidence="6 7" id="KW-0472">Membrane</keyword>
<evidence type="ECO:0000256" key="5">
    <source>
        <dbReference type="ARBA" id="ARBA00022989"/>
    </source>
</evidence>
<comment type="similarity">
    <text evidence="2">Belongs to the peptidase A22B family.</text>
</comment>
<evidence type="ECO:0000256" key="2">
    <source>
        <dbReference type="ARBA" id="ARBA00006859"/>
    </source>
</evidence>
<feature type="transmembrane region" description="Helical" evidence="7">
    <location>
        <begin position="382"/>
        <end position="403"/>
    </location>
</feature>
<reference evidence="10" key="1">
    <citation type="submission" date="2021-11" db="EMBL/GenBank/DDBJ databases">
        <authorList>
            <consortium name="Genoscope - CEA"/>
            <person name="William W."/>
        </authorList>
    </citation>
    <scope>NUCLEOTIDE SEQUENCE</scope>
</reference>
<dbReference type="Gene3D" id="3.50.30.30">
    <property type="match status" value="1"/>
</dbReference>
<accession>A0A8J2X1D8</accession>
<dbReference type="OrthoDB" id="29661at2759"/>
<dbReference type="GO" id="GO:0098553">
    <property type="term" value="C:lumenal side of endoplasmic reticulum membrane"/>
    <property type="evidence" value="ECO:0007669"/>
    <property type="project" value="TreeGrafter"/>
</dbReference>
<feature type="chain" id="PRO_5035260736" description="PA domain-containing protein" evidence="8">
    <location>
        <begin position="18"/>
        <end position="605"/>
    </location>
</feature>
<feature type="transmembrane region" description="Helical" evidence="7">
    <location>
        <begin position="513"/>
        <end position="535"/>
    </location>
</feature>
<dbReference type="InterPro" id="IPR007369">
    <property type="entry name" value="Peptidase_A22B_SPP"/>
</dbReference>
<dbReference type="PANTHER" id="PTHR12174:SF75">
    <property type="entry name" value="SIGNAL PEPTIDE PEPTIDASE-LIKE 2"/>
    <property type="match status" value="1"/>
</dbReference>
<evidence type="ECO:0000256" key="3">
    <source>
        <dbReference type="ARBA" id="ARBA00022692"/>
    </source>
</evidence>
<comment type="caution">
    <text evidence="10">The sequence shown here is derived from an EMBL/GenBank/DDBJ whole genome shotgun (WGS) entry which is preliminary data.</text>
</comment>
<evidence type="ECO:0000256" key="6">
    <source>
        <dbReference type="ARBA" id="ARBA00023136"/>
    </source>
</evidence>
<protein>
    <recommendedName>
        <fullName evidence="9">PA domain-containing protein</fullName>
    </recommendedName>
</protein>
<dbReference type="Proteomes" id="UP000789595">
    <property type="component" value="Unassembled WGS sequence"/>
</dbReference>
<name>A0A8J2X1D8_9STRA</name>
<dbReference type="EMBL" id="CAKKNE010000005">
    <property type="protein sequence ID" value="CAH0376992.1"/>
    <property type="molecule type" value="Genomic_DNA"/>
</dbReference>